<dbReference type="AlphaFoldDB" id="A0AAF1C3P8"/>
<feature type="compositionally biased region" description="Low complexity" evidence="1">
    <location>
        <begin position="80"/>
        <end position="117"/>
    </location>
</feature>
<organism evidence="2 3">
    <name type="scientific">Sanguibacter biliveldensis</name>
    <dbReference type="NCBI Taxonomy" id="3030830"/>
    <lineage>
        <taxon>Bacteria</taxon>
        <taxon>Bacillati</taxon>
        <taxon>Actinomycetota</taxon>
        <taxon>Actinomycetes</taxon>
        <taxon>Micrococcales</taxon>
        <taxon>Sanguibacteraceae</taxon>
        <taxon>Sanguibacter</taxon>
    </lineage>
</organism>
<protein>
    <submittedName>
        <fullName evidence="2">DUF2017 family protein</fullName>
    </submittedName>
</protein>
<feature type="region of interest" description="Disordered" evidence="1">
    <location>
        <begin position="252"/>
        <end position="274"/>
    </location>
</feature>
<dbReference type="InterPro" id="IPR018561">
    <property type="entry name" value="AosR"/>
</dbReference>
<feature type="compositionally biased region" description="Acidic residues" evidence="1">
    <location>
        <begin position="37"/>
        <end position="63"/>
    </location>
</feature>
<keyword evidence="3" id="KW-1185">Reference proteome</keyword>
<dbReference type="RefSeq" id="WP_319155405.1">
    <property type="nucleotide sequence ID" value="NZ_CP138359.1"/>
</dbReference>
<dbReference type="Pfam" id="PF09438">
    <property type="entry name" value="DUF2017"/>
    <property type="match status" value="1"/>
</dbReference>
<evidence type="ECO:0000313" key="3">
    <source>
        <dbReference type="Proteomes" id="UP001304340"/>
    </source>
</evidence>
<reference evidence="3" key="1">
    <citation type="submission" date="2023-11" db="EMBL/GenBank/DDBJ databases">
        <authorList>
            <person name="Helweg L.P."/>
            <person name="Kiel A."/>
            <person name="Hitz F."/>
            <person name="Ruckert-Reed C."/>
            <person name="Busche T."/>
            <person name="Kaltschmidt B."/>
            <person name="Kaltschmidt C."/>
        </authorList>
    </citation>
    <scope>NUCLEOTIDE SEQUENCE [LARGE SCALE GENOMIC DNA]</scope>
    <source>
        <strain evidence="3">4.1</strain>
    </source>
</reference>
<gene>
    <name evidence="2" type="ORF">SANBI_002458</name>
</gene>
<sequence>MRPFEISDEGTAYVAALSTPERLVLAQVTGDVVELLGGEDTDVDLDDADGEADVDREDPEDGAETGATPLDQGAPDAESDAAPLDVAAPLDGAAPHDAPDDAGASARTPATADDSLGAGAGAGAGAQDADPDDHLRQILDGIDADVVVAPADPAVRRLLPDASDDPEVAHEFRRLTDDDLRQRKVDRLLLFADLLLEASPSADEDEQLPLVVGREEGAEIAGALGDVRQVIGSRLGLQTDADTDALYRSVSATWDEDEDDGLETGQESARGHAGEALSGPELFLGSVFLLTGYLQESLTDCLLEHHRRAGRAS</sequence>
<dbReference type="EMBL" id="CP138359">
    <property type="protein sequence ID" value="WPF81183.1"/>
    <property type="molecule type" value="Genomic_DNA"/>
</dbReference>
<proteinExistence type="predicted"/>
<name>A0AAF1C3P8_9MICO</name>
<feature type="region of interest" description="Disordered" evidence="1">
    <location>
        <begin position="37"/>
        <end position="132"/>
    </location>
</feature>
<dbReference type="KEGG" id="sbil:SANBI_002458"/>
<accession>A0AAF1C3P8</accession>
<evidence type="ECO:0000313" key="2">
    <source>
        <dbReference type="EMBL" id="WPF81183.1"/>
    </source>
</evidence>
<evidence type="ECO:0000256" key="1">
    <source>
        <dbReference type="SAM" id="MobiDB-lite"/>
    </source>
</evidence>
<dbReference type="Proteomes" id="UP001304340">
    <property type="component" value="Chromosome"/>
</dbReference>